<protein>
    <submittedName>
        <fullName evidence="1">9354_t:CDS:1</fullName>
    </submittedName>
</protein>
<reference evidence="1 2" key="1">
    <citation type="submission" date="2021-06" db="EMBL/GenBank/DDBJ databases">
        <authorList>
            <person name="Kallberg Y."/>
            <person name="Tangrot J."/>
            <person name="Rosling A."/>
        </authorList>
    </citation>
    <scope>NUCLEOTIDE SEQUENCE [LARGE SCALE GENOMIC DNA]</scope>
    <source>
        <strain evidence="1 2">120-4 pot B 10/14</strain>
    </source>
</reference>
<evidence type="ECO:0000313" key="2">
    <source>
        <dbReference type="Proteomes" id="UP000789901"/>
    </source>
</evidence>
<name>A0ABN7ULP5_GIGMA</name>
<dbReference type="Proteomes" id="UP000789901">
    <property type="component" value="Unassembled WGS sequence"/>
</dbReference>
<evidence type="ECO:0000313" key="1">
    <source>
        <dbReference type="EMBL" id="CAG8618969.1"/>
    </source>
</evidence>
<proteinExistence type="predicted"/>
<accession>A0ABN7ULP5</accession>
<comment type="caution">
    <text evidence="1">The sequence shown here is derived from an EMBL/GenBank/DDBJ whole genome shotgun (WGS) entry which is preliminary data.</text>
</comment>
<organism evidence="1 2">
    <name type="scientific">Gigaspora margarita</name>
    <dbReference type="NCBI Taxonomy" id="4874"/>
    <lineage>
        <taxon>Eukaryota</taxon>
        <taxon>Fungi</taxon>
        <taxon>Fungi incertae sedis</taxon>
        <taxon>Mucoromycota</taxon>
        <taxon>Glomeromycotina</taxon>
        <taxon>Glomeromycetes</taxon>
        <taxon>Diversisporales</taxon>
        <taxon>Gigasporaceae</taxon>
        <taxon>Gigaspora</taxon>
    </lineage>
</organism>
<sequence>MPGHYPIPNNYVVETTYGKNEKTVTCFINYHNKKPQYKIKYGLHEDEYICSSLSPTAAANAYLKAYYEKIGLEEKAKNPNIQQRLPDSKMNGVYLFGLQLIQIKLVRENKKKQKNFIKPFADITRQMQFTRNKNFSINILPGIESQIRQHFAAEDKQMAIAQVMDYNRISRSSYRALAAVCQDLPREWIISKRINQINQIMNVNIPIYSVELQFKEKLNTSLEVHISDPEIVNEVESVVGKGAGRSIKDILRFLIPSMINKGILNYSEPTLHICISGDGKNVGQKVKHVMVTFTILNKMNAFSSSSHFALLIYPGIENYNTLQVVLAPLIAELHDIKTRFIDKDGFKWKIELYISAN</sequence>
<gene>
    <name evidence="1" type="ORF">GMARGA_LOCUS7743</name>
</gene>
<dbReference type="EMBL" id="CAJVQB010003830">
    <property type="protein sequence ID" value="CAG8618969.1"/>
    <property type="molecule type" value="Genomic_DNA"/>
</dbReference>
<keyword evidence="2" id="KW-1185">Reference proteome</keyword>